<dbReference type="Proteomes" id="UP000268321">
    <property type="component" value="Unassembled WGS sequence"/>
</dbReference>
<accession>A0A4P9ZD01</accession>
<keyword evidence="2" id="KW-1185">Reference proteome</keyword>
<sequence length="432" mass="48959">MLRSFACQSLSELPRALTLTKTDKIYVTLPVLVLAFQKLNVGVLLVTDFTEIPDLGFANNQLPQSLPDCFVFNEKVLNSFKVLAVGVPLYRVEQVWNELQDFGPQMKKYDYSRDARCDLLPAGVIAILNFKISVYNGYLEGFLGKITVLNRARINSQECFSEIDRGIFDRYMARFLKNMDCGLYDRMIGSFPIETFVVRKTLPGNWRSPRCTAQLAGTRHVHSEHDETNQPAPIKSRKLNPSAAIYQQQVTQPPATAAASRPCEKNELNQADDKTHDTQVFEADTSVIEWSRNRVNDVTFQQFSQVDCSKMIPGTCLRFKCTIQEIWPPAEDIFVKAFRKTLEIVQLKFVLTDTKSTSVIEINTNDEGCEFFGLDEVEDAINHIESFAKSVKLLVSKEVTMEVEAKSMTLPLGHTYMYWCPVSQLSDLVAVN</sequence>
<proteinExistence type="predicted"/>
<dbReference type="AlphaFoldDB" id="A0A4P9ZD01"/>
<dbReference type="OrthoDB" id="4075427at2759"/>
<name>A0A4P9ZD01_9ASCO</name>
<reference evidence="2" key="1">
    <citation type="journal article" date="2018" name="Nat. Microbiol.">
        <title>Leveraging single-cell genomics to expand the fungal tree of life.</title>
        <authorList>
            <person name="Ahrendt S.R."/>
            <person name="Quandt C.A."/>
            <person name="Ciobanu D."/>
            <person name="Clum A."/>
            <person name="Salamov A."/>
            <person name="Andreopoulos B."/>
            <person name="Cheng J.F."/>
            <person name="Woyke T."/>
            <person name="Pelin A."/>
            <person name="Henrissat B."/>
            <person name="Reynolds N.K."/>
            <person name="Benny G.L."/>
            <person name="Smith M.E."/>
            <person name="James T.Y."/>
            <person name="Grigoriev I.V."/>
        </authorList>
    </citation>
    <scope>NUCLEOTIDE SEQUENCE [LARGE SCALE GENOMIC DNA]</scope>
    <source>
        <strain evidence="2">Baker2002</strain>
    </source>
</reference>
<evidence type="ECO:0000313" key="2">
    <source>
        <dbReference type="Proteomes" id="UP000268321"/>
    </source>
</evidence>
<gene>
    <name evidence="1" type="ORF">METBISCDRAFT_27275</name>
</gene>
<evidence type="ECO:0000313" key="1">
    <source>
        <dbReference type="EMBL" id="RKP30633.1"/>
    </source>
</evidence>
<protein>
    <submittedName>
        <fullName evidence="1">Uncharacterized protein</fullName>
    </submittedName>
</protein>
<organism evidence="1 2">
    <name type="scientific">Metschnikowia bicuspidata</name>
    <dbReference type="NCBI Taxonomy" id="27322"/>
    <lineage>
        <taxon>Eukaryota</taxon>
        <taxon>Fungi</taxon>
        <taxon>Dikarya</taxon>
        <taxon>Ascomycota</taxon>
        <taxon>Saccharomycotina</taxon>
        <taxon>Pichiomycetes</taxon>
        <taxon>Metschnikowiaceae</taxon>
        <taxon>Metschnikowia</taxon>
    </lineage>
</organism>
<dbReference type="EMBL" id="ML004455">
    <property type="protein sequence ID" value="RKP30633.1"/>
    <property type="molecule type" value="Genomic_DNA"/>
</dbReference>